<organism evidence="2 3">
    <name type="scientific">Adonisia turfae CCMR0081</name>
    <dbReference type="NCBI Taxonomy" id="2292702"/>
    <lineage>
        <taxon>Bacteria</taxon>
        <taxon>Bacillati</taxon>
        <taxon>Cyanobacteriota</taxon>
        <taxon>Adonisia</taxon>
        <taxon>Adonisia turfae</taxon>
    </lineage>
</organism>
<dbReference type="SUPFAM" id="SSF117074">
    <property type="entry name" value="Hypothetical protein PA1324"/>
    <property type="match status" value="1"/>
</dbReference>
<dbReference type="NCBIfam" id="TIGR01451">
    <property type="entry name" value="B_ant_repeat"/>
    <property type="match status" value="1"/>
</dbReference>
<dbReference type="InterPro" id="IPR013783">
    <property type="entry name" value="Ig-like_fold"/>
</dbReference>
<proteinExistence type="predicted"/>
<evidence type="ECO:0000313" key="3">
    <source>
        <dbReference type="Proteomes" id="UP000481033"/>
    </source>
</evidence>
<dbReference type="Pfam" id="PF01345">
    <property type="entry name" value="DUF11"/>
    <property type="match status" value="1"/>
</dbReference>
<dbReference type="Proteomes" id="UP000481033">
    <property type="component" value="Unassembled WGS sequence"/>
</dbReference>
<dbReference type="InterPro" id="IPR001434">
    <property type="entry name" value="OmcB-like_DUF11"/>
</dbReference>
<dbReference type="AlphaFoldDB" id="A0A6M0RWZ3"/>
<protein>
    <submittedName>
        <fullName evidence="2">DUF11 domain-containing protein</fullName>
    </submittedName>
</protein>
<feature type="domain" description="DUF11" evidence="1">
    <location>
        <begin position="265"/>
        <end position="380"/>
    </location>
</feature>
<gene>
    <name evidence="2" type="ORF">DXZ20_34730</name>
</gene>
<name>A0A6M0RWZ3_9CYAN</name>
<dbReference type="RefSeq" id="WP_163703077.1">
    <property type="nucleotide sequence ID" value="NZ_QXHD01000004.1"/>
</dbReference>
<evidence type="ECO:0000313" key="2">
    <source>
        <dbReference type="EMBL" id="NEZ60709.1"/>
    </source>
</evidence>
<accession>A0A6M0RWZ3</accession>
<dbReference type="Gene3D" id="2.60.40.10">
    <property type="entry name" value="Immunoglobulins"/>
    <property type="match status" value="1"/>
</dbReference>
<keyword evidence="3" id="KW-1185">Reference proteome</keyword>
<evidence type="ECO:0000259" key="1">
    <source>
        <dbReference type="Pfam" id="PF01345"/>
    </source>
</evidence>
<sequence length="511" mass="54539">MKLSQPPKPKPGAWRNWMHRMIAVLLAGSFGQAPFIAIARAAEINNRAAFSYRDAERNISLGGTSAEIVVETASLIDPLGQILGCNGELLPNYDGFSVALYEPDASGLELGPIVPLTGTEVPDIEDNGIPGGKAPNIENSNPFFLTNADAGQYNFLFDPQTPLQSPINTGLTQTSTDAVYILVVNPPADSVFPQRRIKLELVTSTGGVNNSIIRYVATALDGIPIGTSGGSQVSETVVEIFNAETQGLNLFSLALGMVMCDPNQVSITKTADRAAAQPGDTVVYRLELRNLTDIELESITVEDILPQGFQLIPESVTGVLNEQTVALDAQASGSEIIFTTTTPLPVDASMSVLYAVRVTPDALRGDGENSASVSAERSDNQFFVQDGPSIHRLVIDPGILTDCATLIGRVFVDKNFDGEQQPGEAGIPNAVVFLDDGNRIVTDADGLYSVECMLPGTRSGVLDLTSLPGYTLAPNLYFNERNSQSRMVNIAPGGMVRMNFGVTPTFQEEAK</sequence>
<dbReference type="InterPro" id="IPR047589">
    <property type="entry name" value="DUF11_rpt"/>
</dbReference>
<reference evidence="2 3" key="1">
    <citation type="journal article" date="2020" name="Microb. Ecol.">
        <title>Ecogenomics of the Marine Benthic Filamentous Cyanobacterium Adonisia.</title>
        <authorList>
            <person name="Walter J.M."/>
            <person name="Coutinho F.H."/>
            <person name="Leomil L."/>
            <person name="Hargreaves P.I."/>
            <person name="Campeao M.E."/>
            <person name="Vieira V.V."/>
            <person name="Silva B.S."/>
            <person name="Fistarol G.O."/>
            <person name="Salomon P.S."/>
            <person name="Sawabe T."/>
            <person name="Mino S."/>
            <person name="Hosokawa M."/>
            <person name="Miyashita H."/>
            <person name="Maruyama F."/>
            <person name="van Verk M.C."/>
            <person name="Dutilh B.E."/>
            <person name="Thompson C.C."/>
            <person name="Thompson F.L."/>
        </authorList>
    </citation>
    <scope>NUCLEOTIDE SEQUENCE [LARGE SCALE GENOMIC DNA]</scope>
    <source>
        <strain evidence="2 3">CCMR0081</strain>
    </source>
</reference>
<comment type="caution">
    <text evidence="2">The sequence shown here is derived from an EMBL/GenBank/DDBJ whole genome shotgun (WGS) entry which is preliminary data.</text>
</comment>
<dbReference type="EMBL" id="QXHD01000004">
    <property type="protein sequence ID" value="NEZ60709.1"/>
    <property type="molecule type" value="Genomic_DNA"/>
</dbReference>